<keyword evidence="2 8" id="KW-0732">Signal</keyword>
<dbReference type="Gene3D" id="1.10.287.110">
    <property type="entry name" value="DnaJ domain"/>
    <property type="match status" value="1"/>
</dbReference>
<reference evidence="10" key="1">
    <citation type="submission" date="2022-07" db="EMBL/GenBank/DDBJ databases">
        <title>Phylogenomic reconstructions and comparative analyses of Kickxellomycotina fungi.</title>
        <authorList>
            <person name="Reynolds N.K."/>
            <person name="Stajich J.E."/>
            <person name="Barry K."/>
            <person name="Grigoriev I.V."/>
            <person name="Crous P."/>
            <person name="Smith M.E."/>
        </authorList>
    </citation>
    <scope>NUCLEOTIDE SEQUENCE</scope>
    <source>
        <strain evidence="10">NBRC 105413</strain>
    </source>
</reference>
<dbReference type="InterPro" id="IPR052606">
    <property type="entry name" value="DnaJ_domain_protein"/>
</dbReference>
<protein>
    <recommendedName>
        <fullName evidence="9">J domain-containing protein</fullName>
    </recommendedName>
</protein>
<dbReference type="SUPFAM" id="SSF46565">
    <property type="entry name" value="Chaperone J-domain"/>
    <property type="match status" value="1"/>
</dbReference>
<keyword evidence="11" id="KW-1185">Reference proteome</keyword>
<keyword evidence="1 7" id="KW-0812">Transmembrane</keyword>
<evidence type="ECO:0000256" key="7">
    <source>
        <dbReference type="SAM" id="Phobius"/>
    </source>
</evidence>
<accession>A0A9W8CHK1</accession>
<feature type="compositionally biased region" description="Basic residues" evidence="6">
    <location>
        <begin position="300"/>
        <end position="319"/>
    </location>
</feature>
<dbReference type="EMBL" id="JANBOH010000189">
    <property type="protein sequence ID" value="KAJ1644156.1"/>
    <property type="molecule type" value="Genomic_DNA"/>
</dbReference>
<evidence type="ECO:0000256" key="6">
    <source>
        <dbReference type="SAM" id="MobiDB-lite"/>
    </source>
</evidence>
<dbReference type="SMART" id="SM00271">
    <property type="entry name" value="DnaJ"/>
    <property type="match status" value="1"/>
</dbReference>
<evidence type="ECO:0000256" key="3">
    <source>
        <dbReference type="ARBA" id="ARBA00022989"/>
    </source>
</evidence>
<evidence type="ECO:0000313" key="10">
    <source>
        <dbReference type="EMBL" id="KAJ1644156.1"/>
    </source>
</evidence>
<feature type="signal peptide" evidence="8">
    <location>
        <begin position="1"/>
        <end position="21"/>
    </location>
</feature>
<proteinExistence type="predicted"/>
<feature type="region of interest" description="Disordered" evidence="6">
    <location>
        <begin position="278"/>
        <end position="319"/>
    </location>
</feature>
<feature type="chain" id="PRO_5040851089" description="J domain-containing protein" evidence="8">
    <location>
        <begin position="22"/>
        <end position="319"/>
    </location>
</feature>
<dbReference type="PANTHER" id="PTHR44653">
    <property type="entry name" value="DNAJ HOMOLOG SUBFAMILY C MEMBER 1"/>
    <property type="match status" value="1"/>
</dbReference>
<dbReference type="InterPro" id="IPR001623">
    <property type="entry name" value="DnaJ_domain"/>
</dbReference>
<dbReference type="CDD" id="cd06257">
    <property type="entry name" value="DnaJ"/>
    <property type="match status" value="1"/>
</dbReference>
<feature type="region of interest" description="Disordered" evidence="6">
    <location>
        <begin position="180"/>
        <end position="201"/>
    </location>
</feature>
<sequence>MKPWFVLVFFATLASLSVVLAWDKLDHEIFELHDDIKKNEATTDWYELLSLGPKATVDEINKAYRQLSRKYHPDKLQRLPSQAIQKEQKKRFQRLSLVVNILRDPESRKKYNFFRKNGVPTWRGTGYLYNRWRPGFGTVLTGLLVFAASMQYLFQYLSFWRAQQRIRDIEVEAKRNGGQLKLKKRQKGSGNSSSDEQQQQIQDNPKLFNTEGVINPYLVQPPSLNRLFVVQLPLNLLAAVGLYKKPVVEEKSKDEVQVEDEALRQAVDSAIQSADDLANDPFAVGAQPSQRPVDPEIKAKKAAKKSAKIEARRRRANLV</sequence>
<dbReference type="PRINTS" id="PR00625">
    <property type="entry name" value="JDOMAIN"/>
</dbReference>
<feature type="transmembrane region" description="Helical" evidence="7">
    <location>
        <begin position="136"/>
        <end position="157"/>
    </location>
</feature>
<dbReference type="Proteomes" id="UP001145021">
    <property type="component" value="Unassembled WGS sequence"/>
</dbReference>
<name>A0A9W8CHK1_9FUNG</name>
<keyword evidence="4 7" id="KW-0472">Membrane</keyword>
<evidence type="ECO:0000256" key="2">
    <source>
        <dbReference type="ARBA" id="ARBA00022729"/>
    </source>
</evidence>
<evidence type="ECO:0000256" key="5">
    <source>
        <dbReference type="ARBA" id="ARBA00037847"/>
    </source>
</evidence>
<comment type="subcellular location">
    <subcellularLocation>
        <location evidence="5">Endomembrane system</location>
        <topology evidence="5">Single-pass membrane protein</topology>
    </subcellularLocation>
</comment>
<dbReference type="PROSITE" id="PS50076">
    <property type="entry name" value="DNAJ_2"/>
    <property type="match status" value="1"/>
</dbReference>
<keyword evidence="3 7" id="KW-1133">Transmembrane helix</keyword>
<gene>
    <name evidence="10" type="ORF">LPJ64_004145</name>
</gene>
<evidence type="ECO:0000256" key="4">
    <source>
        <dbReference type="ARBA" id="ARBA00023136"/>
    </source>
</evidence>
<dbReference type="AlphaFoldDB" id="A0A9W8CHK1"/>
<feature type="domain" description="J" evidence="9">
    <location>
        <begin position="44"/>
        <end position="115"/>
    </location>
</feature>
<organism evidence="10 11">
    <name type="scientific">Coemansia asiatica</name>
    <dbReference type="NCBI Taxonomy" id="1052880"/>
    <lineage>
        <taxon>Eukaryota</taxon>
        <taxon>Fungi</taxon>
        <taxon>Fungi incertae sedis</taxon>
        <taxon>Zoopagomycota</taxon>
        <taxon>Kickxellomycotina</taxon>
        <taxon>Kickxellomycetes</taxon>
        <taxon>Kickxellales</taxon>
        <taxon>Kickxellaceae</taxon>
        <taxon>Coemansia</taxon>
    </lineage>
</organism>
<evidence type="ECO:0000256" key="8">
    <source>
        <dbReference type="SAM" id="SignalP"/>
    </source>
</evidence>
<evidence type="ECO:0000256" key="1">
    <source>
        <dbReference type="ARBA" id="ARBA00022692"/>
    </source>
</evidence>
<dbReference type="PANTHER" id="PTHR44653:SF2">
    <property type="entry name" value="DNAJ HOMOLOG SUBFAMILY C MEMBER 1"/>
    <property type="match status" value="1"/>
</dbReference>
<dbReference type="GO" id="GO:0012505">
    <property type="term" value="C:endomembrane system"/>
    <property type="evidence" value="ECO:0007669"/>
    <property type="project" value="UniProtKB-SubCell"/>
</dbReference>
<evidence type="ECO:0000259" key="9">
    <source>
        <dbReference type="PROSITE" id="PS50076"/>
    </source>
</evidence>
<dbReference type="InterPro" id="IPR036869">
    <property type="entry name" value="J_dom_sf"/>
</dbReference>
<comment type="caution">
    <text evidence="10">The sequence shown here is derived from an EMBL/GenBank/DDBJ whole genome shotgun (WGS) entry which is preliminary data.</text>
</comment>
<evidence type="ECO:0000313" key="11">
    <source>
        <dbReference type="Proteomes" id="UP001145021"/>
    </source>
</evidence>
<dbReference type="Pfam" id="PF00226">
    <property type="entry name" value="DnaJ"/>
    <property type="match status" value="1"/>
</dbReference>